<organism evidence="2 3">
    <name type="scientific">Meloidogyne enterolobii</name>
    <name type="common">Root-knot nematode worm</name>
    <name type="synonym">Meloidogyne mayaguensis</name>
    <dbReference type="NCBI Taxonomy" id="390850"/>
    <lineage>
        <taxon>Eukaryota</taxon>
        <taxon>Metazoa</taxon>
        <taxon>Ecdysozoa</taxon>
        <taxon>Nematoda</taxon>
        <taxon>Chromadorea</taxon>
        <taxon>Rhabditida</taxon>
        <taxon>Tylenchina</taxon>
        <taxon>Tylenchomorpha</taxon>
        <taxon>Tylenchoidea</taxon>
        <taxon>Meloidogynidae</taxon>
        <taxon>Meloidogyninae</taxon>
        <taxon>Meloidogyne</taxon>
    </lineage>
</organism>
<evidence type="ECO:0000256" key="1">
    <source>
        <dbReference type="SAM" id="Phobius"/>
    </source>
</evidence>
<sequence length="108" mass="13092">MKFLHYYQIERFSFFVDIFVGILSIFLYYFGNKFSSFSVLFLYFSDSKFSKIDSSSPYSFYCNFAYVEETFLYFFGNILYYIYFCLIHCLPLYPCPYLKSYPLKISIP</sequence>
<name>A0A6V7TUK1_MELEN</name>
<dbReference type="Proteomes" id="UP000580250">
    <property type="component" value="Unassembled WGS sequence"/>
</dbReference>
<keyword evidence="1" id="KW-1133">Transmembrane helix</keyword>
<evidence type="ECO:0000313" key="3">
    <source>
        <dbReference type="Proteomes" id="UP000580250"/>
    </source>
</evidence>
<accession>A0A6V7TUK1</accession>
<keyword evidence="1" id="KW-0472">Membrane</keyword>
<evidence type="ECO:0000313" key="2">
    <source>
        <dbReference type="EMBL" id="CAD2134402.1"/>
    </source>
</evidence>
<dbReference type="AlphaFoldDB" id="A0A6V7TUK1"/>
<keyword evidence="1" id="KW-0812">Transmembrane</keyword>
<protein>
    <submittedName>
        <fullName evidence="2">Uncharacterized protein</fullName>
    </submittedName>
</protein>
<reference evidence="2 3" key="1">
    <citation type="submission" date="2020-08" db="EMBL/GenBank/DDBJ databases">
        <authorList>
            <person name="Koutsovoulos G."/>
            <person name="Danchin GJ E."/>
        </authorList>
    </citation>
    <scope>NUCLEOTIDE SEQUENCE [LARGE SCALE GENOMIC DNA]</scope>
</reference>
<feature type="transmembrane region" description="Helical" evidence="1">
    <location>
        <begin position="12"/>
        <end position="31"/>
    </location>
</feature>
<feature type="transmembrane region" description="Helical" evidence="1">
    <location>
        <begin position="71"/>
        <end position="93"/>
    </location>
</feature>
<dbReference type="EMBL" id="CAJEWN010000015">
    <property type="protein sequence ID" value="CAD2134402.1"/>
    <property type="molecule type" value="Genomic_DNA"/>
</dbReference>
<proteinExistence type="predicted"/>
<comment type="caution">
    <text evidence="2">The sequence shown here is derived from an EMBL/GenBank/DDBJ whole genome shotgun (WGS) entry which is preliminary data.</text>
</comment>
<gene>
    <name evidence="2" type="ORF">MENT_LOCUS4368</name>
</gene>